<evidence type="ECO:0000256" key="6">
    <source>
        <dbReference type="ARBA" id="ARBA00022692"/>
    </source>
</evidence>
<dbReference type="Pfam" id="PF00528">
    <property type="entry name" value="BPD_transp_1"/>
    <property type="match status" value="1"/>
</dbReference>
<dbReference type="GO" id="GO:0005315">
    <property type="term" value="F:phosphate transmembrane transporter activity"/>
    <property type="evidence" value="ECO:0007669"/>
    <property type="project" value="InterPro"/>
</dbReference>
<feature type="transmembrane region" description="Helical" evidence="9">
    <location>
        <begin position="296"/>
        <end position="322"/>
    </location>
</feature>
<keyword evidence="8 9" id="KW-0472">Membrane</keyword>
<dbReference type="PROSITE" id="PS51257">
    <property type="entry name" value="PROKAR_LIPOPROTEIN"/>
    <property type="match status" value="1"/>
</dbReference>
<evidence type="ECO:0000256" key="1">
    <source>
        <dbReference type="ARBA" id="ARBA00004651"/>
    </source>
</evidence>
<evidence type="ECO:0000256" key="2">
    <source>
        <dbReference type="ARBA" id="ARBA00007069"/>
    </source>
</evidence>
<keyword evidence="4" id="KW-0813">Transport</keyword>
<evidence type="ECO:0000256" key="5">
    <source>
        <dbReference type="ARBA" id="ARBA00022475"/>
    </source>
</evidence>
<keyword evidence="10" id="KW-0175">Coiled coil</keyword>
<sequence>MKKWTEGGQPWIWLSAGALSCALIMLLGTLGWIAAQGLHHFWPKPIYQLELPATDASSPRALSFLAQPLRSGQVVDQSQDEQLWRLGNRDLQNQEYLWLPKSAGAEFSRPENALRIERQAWGDLFGFAQALIWQETQEDTRQEQRVPAEAAEFWSSLQTQLRVTQALQQQIRLLERREMGRLNQQLEQIRRQLRTSASHDPDTHAALLTTQQQLLHDHERLRLYLQNLYQQAAQPQLEIRLAQGETHALGLDQILRITRPNALSFIEKLQLYLHNIWAFLTENPREANTQGGIFPALYGTLVMVLLMTLLVTPFGVLAAIYLHEYAGKSLLARWIRISVYNLAGIPSIVFGVFGLGFFIYLVGGQLDQWLFADALPAPTLGTPGLIWVSLTLALLTLPVVIVATEEGLARIPRSLRDGSLALGATPAETLWRIILPLATPAMLTGLILAIARAAGEVAPLMLVGVVKLAPTLPLDDVFPYLHLDRKIMHLGYHIFDASFQSPDPEAARPLVYATALVLILLILLLNLSAIRIRHHLRERYQRFHNL</sequence>
<dbReference type="EMBL" id="SMRS01000009">
    <property type="protein sequence ID" value="KAA0873728.1"/>
    <property type="molecule type" value="Genomic_DNA"/>
</dbReference>
<dbReference type="SUPFAM" id="SSF161098">
    <property type="entry name" value="MetI-like"/>
    <property type="match status" value="1"/>
</dbReference>
<comment type="caution">
    <text evidence="12">The sequence shown here is derived from an EMBL/GenBank/DDBJ whole genome shotgun (WGS) entry which is preliminary data.</text>
</comment>
<dbReference type="PANTHER" id="PTHR43470">
    <property type="entry name" value="PHOSPHATE TRANSPORT SYSTEM PERMEASE PROTEIN PSTA-RELATED"/>
    <property type="match status" value="1"/>
</dbReference>
<feature type="coiled-coil region" evidence="10">
    <location>
        <begin position="157"/>
        <end position="192"/>
    </location>
</feature>
<keyword evidence="7 9" id="KW-1133">Transmembrane helix</keyword>
<dbReference type="InterPro" id="IPR035906">
    <property type="entry name" value="MetI-like_sf"/>
</dbReference>
<feature type="transmembrane region" description="Helical" evidence="9">
    <location>
        <begin position="384"/>
        <end position="408"/>
    </location>
</feature>
<dbReference type="GO" id="GO:0035435">
    <property type="term" value="P:phosphate ion transmembrane transport"/>
    <property type="evidence" value="ECO:0007669"/>
    <property type="project" value="InterPro"/>
</dbReference>
<feature type="transmembrane region" description="Helical" evidence="9">
    <location>
        <begin position="429"/>
        <end position="451"/>
    </location>
</feature>
<dbReference type="OrthoDB" id="9807065at2"/>
<dbReference type="Proteomes" id="UP000325302">
    <property type="component" value="Unassembled WGS sequence"/>
</dbReference>
<keyword evidence="13" id="KW-1185">Reference proteome</keyword>
<reference evidence="12 13" key="1">
    <citation type="submission" date="2019-03" db="EMBL/GenBank/DDBJ databases">
        <title>Nitrincola sp. nov. isolated from an Indian soda lake.</title>
        <authorList>
            <person name="Joshi A."/>
            <person name="Thite S.V."/>
            <person name="Joseph N."/>
            <person name="Dhotre D."/>
            <person name="Moorthy M."/>
            <person name="Shouche Y.S."/>
        </authorList>
    </citation>
    <scope>NUCLEOTIDE SEQUENCE [LARGE SCALE GENOMIC DNA]</scope>
    <source>
        <strain evidence="12 13">MEB193</strain>
    </source>
</reference>
<comment type="similarity">
    <text evidence="2 9">Belongs to the binding-protein-dependent transport system permease family. CysTW subfamily.</text>
</comment>
<gene>
    <name evidence="12" type="primary">pstA</name>
    <name evidence="12" type="ORF">E1H14_11800</name>
</gene>
<keyword evidence="5 9" id="KW-1003">Cell membrane</keyword>
<evidence type="ECO:0000313" key="13">
    <source>
        <dbReference type="Proteomes" id="UP000325302"/>
    </source>
</evidence>
<protein>
    <recommendedName>
        <fullName evidence="3 9">Phosphate transport system permease protein PstA</fullName>
    </recommendedName>
</protein>
<evidence type="ECO:0000256" key="7">
    <source>
        <dbReference type="ARBA" id="ARBA00022989"/>
    </source>
</evidence>
<organism evidence="12 13">
    <name type="scientific">Nitrincola tapanii</name>
    <dbReference type="NCBI Taxonomy" id="1708751"/>
    <lineage>
        <taxon>Bacteria</taxon>
        <taxon>Pseudomonadati</taxon>
        <taxon>Pseudomonadota</taxon>
        <taxon>Gammaproteobacteria</taxon>
        <taxon>Oceanospirillales</taxon>
        <taxon>Oceanospirillaceae</taxon>
        <taxon>Nitrincola</taxon>
    </lineage>
</organism>
<dbReference type="InterPro" id="IPR005672">
    <property type="entry name" value="Phosphate_PstA"/>
</dbReference>
<evidence type="ECO:0000256" key="3">
    <source>
        <dbReference type="ARBA" id="ARBA00016864"/>
    </source>
</evidence>
<keyword evidence="6 9" id="KW-0812">Transmembrane</keyword>
<evidence type="ECO:0000313" key="12">
    <source>
        <dbReference type="EMBL" id="KAA0873728.1"/>
    </source>
</evidence>
<dbReference type="Gene3D" id="1.10.3720.10">
    <property type="entry name" value="MetI-like"/>
    <property type="match status" value="1"/>
</dbReference>
<dbReference type="CDD" id="cd06261">
    <property type="entry name" value="TM_PBP2"/>
    <property type="match status" value="1"/>
</dbReference>
<dbReference type="PROSITE" id="PS50928">
    <property type="entry name" value="ABC_TM1"/>
    <property type="match status" value="1"/>
</dbReference>
<dbReference type="GO" id="GO:0005886">
    <property type="term" value="C:plasma membrane"/>
    <property type="evidence" value="ECO:0007669"/>
    <property type="project" value="UniProtKB-SubCell"/>
</dbReference>
<proteinExistence type="inferred from homology"/>
<dbReference type="PANTHER" id="PTHR43470:SF6">
    <property type="entry name" value="PHOSPHATE TRANSPORT SYSTEM PERMEASE PROTEIN PSTA"/>
    <property type="match status" value="1"/>
</dbReference>
<comment type="subcellular location">
    <subcellularLocation>
        <location evidence="9">Cell inner membrane</location>
        <topology evidence="9">Multi-pass membrane protein</topology>
    </subcellularLocation>
    <subcellularLocation>
        <location evidence="1">Cell membrane</location>
        <topology evidence="1">Multi-pass membrane protein</topology>
    </subcellularLocation>
</comment>
<dbReference type="RefSeq" id="WP_149391687.1">
    <property type="nucleotide sequence ID" value="NZ_SMRS01000009.1"/>
</dbReference>
<evidence type="ECO:0000256" key="10">
    <source>
        <dbReference type="SAM" id="Coils"/>
    </source>
</evidence>
<feature type="transmembrane region" description="Helical" evidence="9">
    <location>
        <begin position="510"/>
        <end position="532"/>
    </location>
</feature>
<feature type="transmembrane region" description="Helical" evidence="9">
    <location>
        <begin position="12"/>
        <end position="35"/>
    </location>
</feature>
<dbReference type="NCBIfam" id="TIGR00974">
    <property type="entry name" value="3a0107s02c"/>
    <property type="match status" value="1"/>
</dbReference>
<evidence type="ECO:0000259" key="11">
    <source>
        <dbReference type="PROSITE" id="PS50928"/>
    </source>
</evidence>
<dbReference type="InterPro" id="IPR000515">
    <property type="entry name" value="MetI-like"/>
</dbReference>
<evidence type="ECO:0000256" key="9">
    <source>
        <dbReference type="RuleBase" id="RU363043"/>
    </source>
</evidence>
<accession>A0A5A9W0T1</accession>
<evidence type="ECO:0000256" key="4">
    <source>
        <dbReference type="ARBA" id="ARBA00022448"/>
    </source>
</evidence>
<dbReference type="AlphaFoldDB" id="A0A5A9W0T1"/>
<feature type="transmembrane region" description="Helical" evidence="9">
    <location>
        <begin position="342"/>
        <end position="364"/>
    </location>
</feature>
<name>A0A5A9W0T1_9GAMM</name>
<evidence type="ECO:0000256" key="8">
    <source>
        <dbReference type="ARBA" id="ARBA00023136"/>
    </source>
</evidence>
<feature type="domain" description="ABC transmembrane type-1" evidence="11">
    <location>
        <begin position="297"/>
        <end position="529"/>
    </location>
</feature>